<dbReference type="Proteomes" id="UP000051802">
    <property type="component" value="Unassembled WGS sequence"/>
</dbReference>
<evidence type="ECO:0000313" key="4">
    <source>
        <dbReference type="Proteomes" id="UP000051802"/>
    </source>
</evidence>
<evidence type="ECO:0000259" key="2">
    <source>
        <dbReference type="Pfam" id="PF19830"/>
    </source>
</evidence>
<feature type="domain" description="DUF6311" evidence="2">
    <location>
        <begin position="70"/>
        <end position="243"/>
    </location>
</feature>
<dbReference type="InterPro" id="IPR046278">
    <property type="entry name" value="DUF6311"/>
</dbReference>
<dbReference type="OrthoDB" id="8878859at2"/>
<keyword evidence="1" id="KW-0472">Membrane</keyword>
<feature type="transmembrane region" description="Helical" evidence="1">
    <location>
        <begin position="16"/>
        <end position="35"/>
    </location>
</feature>
<dbReference type="EMBL" id="LLXU01000074">
    <property type="protein sequence ID" value="KRG43606.1"/>
    <property type="molecule type" value="Genomic_DNA"/>
</dbReference>
<feature type="transmembrane region" description="Helical" evidence="1">
    <location>
        <begin position="319"/>
        <end position="336"/>
    </location>
</feature>
<sequence length="683" mass="74800">MQQGLGLGRHRNDQDWRWLAPVVLLALGFWFVPLAHTCHMACVPGDLGDARFNGVILEHFYRWLAGKEASLLSPSFFFPMPGAVTFSDNHWGTGWLYSLYRLLGADRYQAFDLWYMGGYVANFIACHWVLRKLGFSPVAGALGAFAFAFAMPVIARHGHAQLVYRFLIPVALLLWQRFRETARWSWLGWLALAICGQFYLSIYLGYFLALFLGAWAVAQAVVERSAPWRWFTPGLRLSEPTARRDLLFAVAMGLVALVALAGLMYPYLHYSKLYGFQRDAQEIASLLPRLRSYVLADGSAIWAGVSARLAGDLPMRHEQQIFFGLGISGLALLGLLKSSLRMRWVALLAIALLVVLTVSVRGHSLYLLLASLPGVNSIRAMARIGLVLAMPVAVLVAVGVDAVRGRGEFWRLPVAALALLMIVESTTMRTVNFDAAQARTGTLALQAGLPTPLPADALVFVPLRPDNTFINAQLDGMVLGQTVDRPTLNGYSGNLAPGYWPLPRNDVPACAQAARRLRAAAAFYMDHLHAPLPAAAGGPVVLPGQPACPPGSWTALPLEDFRLVSLNVLSVQREPSQYRVRVQVRNGSDFVLDATPAAQPTRLSWQKLQPGAAVDPAAWSARVEIGDGLDLAPGEQREIEFVVPASTHDGDRLALGMLIEGRAWFHDQGVPPVITPLPVEQVQ</sequence>
<reference evidence="3 4" key="1">
    <citation type="submission" date="2015-10" db="EMBL/GenBank/DDBJ databases">
        <title>Genome sequencing and analysis of members of genus Stenotrophomonas.</title>
        <authorList>
            <person name="Patil P.P."/>
            <person name="Midha S."/>
            <person name="Patil P.B."/>
        </authorList>
    </citation>
    <scope>NUCLEOTIDE SEQUENCE [LARGE SCALE GENOMIC DNA]</scope>
    <source>
        <strain evidence="3 4">JCM 16536</strain>
    </source>
</reference>
<dbReference type="STRING" id="676599.ARC20_09210"/>
<proteinExistence type="predicted"/>
<feature type="transmembrane region" description="Helical" evidence="1">
    <location>
        <begin position="198"/>
        <end position="222"/>
    </location>
</feature>
<feature type="transmembrane region" description="Helical" evidence="1">
    <location>
        <begin position="412"/>
        <end position="431"/>
    </location>
</feature>
<name>A0A0R0AF08_9GAMM</name>
<comment type="caution">
    <text evidence="3">The sequence shown here is derived from an EMBL/GenBank/DDBJ whole genome shotgun (WGS) entry which is preliminary data.</text>
</comment>
<accession>A0A0R0AF08</accession>
<feature type="transmembrane region" description="Helical" evidence="1">
    <location>
        <begin position="162"/>
        <end position="178"/>
    </location>
</feature>
<gene>
    <name evidence="3" type="ORF">ARC20_09210</name>
</gene>
<dbReference type="Pfam" id="PF19830">
    <property type="entry name" value="DUF6311"/>
    <property type="match status" value="1"/>
</dbReference>
<feature type="transmembrane region" description="Helical" evidence="1">
    <location>
        <begin position="343"/>
        <end position="360"/>
    </location>
</feature>
<feature type="transmembrane region" description="Helical" evidence="1">
    <location>
        <begin position="136"/>
        <end position="155"/>
    </location>
</feature>
<keyword evidence="1" id="KW-1133">Transmembrane helix</keyword>
<feature type="transmembrane region" description="Helical" evidence="1">
    <location>
        <begin position="380"/>
        <end position="400"/>
    </location>
</feature>
<organism evidence="3 4">
    <name type="scientific">Stenotrophomonas panacihumi</name>
    <dbReference type="NCBI Taxonomy" id="676599"/>
    <lineage>
        <taxon>Bacteria</taxon>
        <taxon>Pseudomonadati</taxon>
        <taxon>Pseudomonadota</taxon>
        <taxon>Gammaproteobacteria</taxon>
        <taxon>Lysobacterales</taxon>
        <taxon>Lysobacteraceae</taxon>
        <taxon>Stenotrophomonas</taxon>
    </lineage>
</organism>
<protein>
    <recommendedName>
        <fullName evidence="2">DUF6311 domain-containing protein</fullName>
    </recommendedName>
</protein>
<keyword evidence="1" id="KW-0812">Transmembrane</keyword>
<evidence type="ECO:0000256" key="1">
    <source>
        <dbReference type="SAM" id="Phobius"/>
    </source>
</evidence>
<feature type="transmembrane region" description="Helical" evidence="1">
    <location>
        <begin position="246"/>
        <end position="268"/>
    </location>
</feature>
<keyword evidence="4" id="KW-1185">Reference proteome</keyword>
<evidence type="ECO:0000313" key="3">
    <source>
        <dbReference type="EMBL" id="KRG43606.1"/>
    </source>
</evidence>
<dbReference type="RefSeq" id="WP_057646302.1">
    <property type="nucleotide sequence ID" value="NZ_LLXU01000074.1"/>
</dbReference>
<dbReference type="AlphaFoldDB" id="A0A0R0AF08"/>